<feature type="compositionally biased region" description="Acidic residues" evidence="2">
    <location>
        <begin position="419"/>
        <end position="441"/>
    </location>
</feature>
<evidence type="ECO:0000313" key="3">
    <source>
        <dbReference type="EMBL" id="KAG0267319.1"/>
    </source>
</evidence>
<gene>
    <name evidence="3" type="ORF">DFQ27_008879</name>
</gene>
<feature type="compositionally biased region" description="Acidic residues" evidence="2">
    <location>
        <begin position="236"/>
        <end position="250"/>
    </location>
</feature>
<accession>A0A9P6QK07</accession>
<protein>
    <submittedName>
        <fullName evidence="3">Uncharacterized protein</fullName>
    </submittedName>
</protein>
<evidence type="ECO:0000256" key="1">
    <source>
        <dbReference type="SAM" id="Coils"/>
    </source>
</evidence>
<keyword evidence="4" id="KW-1185">Reference proteome</keyword>
<feature type="coiled-coil region" evidence="1">
    <location>
        <begin position="305"/>
        <end position="361"/>
    </location>
</feature>
<feature type="region of interest" description="Disordered" evidence="2">
    <location>
        <begin position="387"/>
        <end position="464"/>
    </location>
</feature>
<feature type="region of interest" description="Disordered" evidence="2">
    <location>
        <begin position="71"/>
        <end position="90"/>
    </location>
</feature>
<feature type="compositionally biased region" description="Basic and acidic residues" evidence="2">
    <location>
        <begin position="224"/>
        <end position="235"/>
    </location>
</feature>
<organism evidence="3 4">
    <name type="scientific">Actinomortierella ambigua</name>
    <dbReference type="NCBI Taxonomy" id="1343610"/>
    <lineage>
        <taxon>Eukaryota</taxon>
        <taxon>Fungi</taxon>
        <taxon>Fungi incertae sedis</taxon>
        <taxon>Mucoromycota</taxon>
        <taxon>Mortierellomycotina</taxon>
        <taxon>Mortierellomycetes</taxon>
        <taxon>Mortierellales</taxon>
        <taxon>Mortierellaceae</taxon>
        <taxon>Actinomortierella</taxon>
    </lineage>
</organism>
<name>A0A9P6QK07_9FUNG</name>
<feature type="coiled-coil region" evidence="1">
    <location>
        <begin position="114"/>
        <end position="216"/>
    </location>
</feature>
<dbReference type="EMBL" id="JAAAJB010000077">
    <property type="protein sequence ID" value="KAG0267319.1"/>
    <property type="molecule type" value="Genomic_DNA"/>
</dbReference>
<feature type="region of interest" description="Disordered" evidence="2">
    <location>
        <begin position="1"/>
        <end position="64"/>
    </location>
</feature>
<keyword evidence="1" id="KW-0175">Coiled coil</keyword>
<feature type="compositionally biased region" description="Basic and acidic residues" evidence="2">
    <location>
        <begin position="446"/>
        <end position="464"/>
    </location>
</feature>
<reference evidence="3" key="1">
    <citation type="journal article" date="2020" name="Fungal Divers.">
        <title>Resolving the Mortierellaceae phylogeny through synthesis of multi-gene phylogenetics and phylogenomics.</title>
        <authorList>
            <person name="Vandepol N."/>
            <person name="Liber J."/>
            <person name="Desiro A."/>
            <person name="Na H."/>
            <person name="Kennedy M."/>
            <person name="Barry K."/>
            <person name="Grigoriev I.V."/>
            <person name="Miller A.N."/>
            <person name="O'Donnell K."/>
            <person name="Stajich J.E."/>
            <person name="Bonito G."/>
        </authorList>
    </citation>
    <scope>NUCLEOTIDE SEQUENCE</scope>
    <source>
        <strain evidence="3">BC1065</strain>
    </source>
</reference>
<feature type="region of interest" description="Disordered" evidence="2">
    <location>
        <begin position="218"/>
        <end position="302"/>
    </location>
</feature>
<feature type="compositionally biased region" description="Low complexity" evidence="2">
    <location>
        <begin position="1"/>
        <end position="28"/>
    </location>
</feature>
<comment type="caution">
    <text evidence="3">The sequence shown here is derived from an EMBL/GenBank/DDBJ whole genome shotgun (WGS) entry which is preliminary data.</text>
</comment>
<dbReference type="OrthoDB" id="2398825at2759"/>
<feature type="compositionally biased region" description="Low complexity" evidence="2">
    <location>
        <begin position="71"/>
        <end position="83"/>
    </location>
</feature>
<dbReference type="AlphaFoldDB" id="A0A9P6QK07"/>
<proteinExistence type="predicted"/>
<feature type="compositionally biased region" description="Polar residues" evidence="2">
    <location>
        <begin position="36"/>
        <end position="57"/>
    </location>
</feature>
<evidence type="ECO:0000313" key="4">
    <source>
        <dbReference type="Proteomes" id="UP000807716"/>
    </source>
</evidence>
<sequence length="464" mass="52945">MIGAVASTASISSSSSSSTIATTAAAASPTPHPLRISSTLSSIAGPSSLTHTSSEPDSSPGLGILTEEQLGQHAQHIQHLQQQYTGGGRGAAPEPMLAYVDQLYRTVRHRELALSLAQEQVGSLEEKLLQTKQTAELEKQVLTEEASKSKEQMTSMDENFMAWRSKVHNEQLIIQEEYLHERLIKQDRIEELEEELSDMQDEARRLRERLMVLEYEDDYIGPSQHDRQVHRSHSENDDDDDDYYDVDGDSSGDGVVLGDNDDLESQQQRHRRRRRRGDHDDGDLQLSSQPGPMTLATHKRRSHDFHRLEHRLNAYEKQVPALLKQLEQERADHQQVLIEFRMRMHNKCLKLEEQVQQAKVEALMYTEMMHELAMENEDLRFTTRSKRTLGANGGQAKQPTRRKGSSSWRSFFDFNHEPVEEEDEEEDGDEEEEGDESDESDGTNNHSDKETGRYNDSHMVEISI</sequence>
<evidence type="ECO:0000256" key="2">
    <source>
        <dbReference type="SAM" id="MobiDB-lite"/>
    </source>
</evidence>
<dbReference type="Proteomes" id="UP000807716">
    <property type="component" value="Unassembled WGS sequence"/>
</dbReference>